<evidence type="ECO:0000313" key="3">
    <source>
        <dbReference type="Proteomes" id="UP000322873"/>
    </source>
</evidence>
<feature type="region of interest" description="Disordered" evidence="1">
    <location>
        <begin position="1"/>
        <end position="104"/>
    </location>
</feature>
<sequence>MHLSTTEATPNNSTRNTTPLLDRETLCERRFHSSTCATDLSAPSSAPIFEPGETGRVYSVRTTPEPQTSPSKDPSHEPKNRSHRRPTDFPPPASPPHHPPLDLANLTCCEKRHDSQTSTSPFVYNPRNQCKHHTCVRMFGSAPVRKNQDTVNGHNQRSIDENHIAS</sequence>
<organism evidence="2 3">
    <name type="scientific">Monilinia fructicola</name>
    <name type="common">Brown rot fungus</name>
    <name type="synonym">Ciboria fructicola</name>
    <dbReference type="NCBI Taxonomy" id="38448"/>
    <lineage>
        <taxon>Eukaryota</taxon>
        <taxon>Fungi</taxon>
        <taxon>Dikarya</taxon>
        <taxon>Ascomycota</taxon>
        <taxon>Pezizomycotina</taxon>
        <taxon>Leotiomycetes</taxon>
        <taxon>Helotiales</taxon>
        <taxon>Sclerotiniaceae</taxon>
        <taxon>Monilinia</taxon>
    </lineage>
</organism>
<gene>
    <name evidence="2" type="ORF">EYC84_011956</name>
</gene>
<comment type="caution">
    <text evidence="2">The sequence shown here is derived from an EMBL/GenBank/DDBJ whole genome shotgun (WGS) entry which is preliminary data.</text>
</comment>
<feature type="compositionally biased region" description="Polar residues" evidence="1">
    <location>
        <begin position="1"/>
        <end position="19"/>
    </location>
</feature>
<accession>A0A5M9J6U3</accession>
<reference evidence="2 3" key="1">
    <citation type="submission" date="2019-06" db="EMBL/GenBank/DDBJ databases">
        <title>Genome Sequence of the Brown Rot Fungal Pathogen Monilinia fructicola.</title>
        <authorList>
            <person name="De Miccolis Angelini R.M."/>
            <person name="Landi L."/>
            <person name="Abate D."/>
            <person name="Pollastro S."/>
            <person name="Romanazzi G."/>
            <person name="Faretra F."/>
        </authorList>
    </citation>
    <scope>NUCLEOTIDE SEQUENCE [LARGE SCALE GENOMIC DNA]</scope>
    <source>
        <strain evidence="2 3">Mfrc123</strain>
    </source>
</reference>
<protein>
    <submittedName>
        <fullName evidence="2">Uncharacterized protein</fullName>
    </submittedName>
</protein>
<feature type="compositionally biased region" description="Polar residues" evidence="1">
    <location>
        <begin position="33"/>
        <end position="44"/>
    </location>
</feature>
<dbReference type="AlphaFoldDB" id="A0A5M9J6U3"/>
<feature type="region of interest" description="Disordered" evidence="1">
    <location>
        <begin position="145"/>
        <end position="166"/>
    </location>
</feature>
<name>A0A5M9J6U3_MONFR</name>
<feature type="compositionally biased region" description="Basic and acidic residues" evidence="1">
    <location>
        <begin position="21"/>
        <end position="31"/>
    </location>
</feature>
<evidence type="ECO:0000256" key="1">
    <source>
        <dbReference type="SAM" id="MobiDB-lite"/>
    </source>
</evidence>
<feature type="compositionally biased region" description="Polar residues" evidence="1">
    <location>
        <begin position="60"/>
        <end position="72"/>
    </location>
</feature>
<proteinExistence type="predicted"/>
<feature type="compositionally biased region" description="Pro residues" evidence="1">
    <location>
        <begin position="88"/>
        <end position="98"/>
    </location>
</feature>
<dbReference type="Proteomes" id="UP000322873">
    <property type="component" value="Unassembled WGS sequence"/>
</dbReference>
<feature type="compositionally biased region" description="Basic and acidic residues" evidence="1">
    <location>
        <begin position="157"/>
        <end position="166"/>
    </location>
</feature>
<dbReference type="EMBL" id="VICG01000016">
    <property type="protein sequence ID" value="KAA8563953.1"/>
    <property type="molecule type" value="Genomic_DNA"/>
</dbReference>
<keyword evidence="3" id="KW-1185">Reference proteome</keyword>
<evidence type="ECO:0000313" key="2">
    <source>
        <dbReference type="EMBL" id="KAA8563953.1"/>
    </source>
</evidence>